<gene>
    <name evidence="12" type="ORF">EV383_5200</name>
</gene>
<dbReference type="PANTHER" id="PTHR24421">
    <property type="entry name" value="NITRATE/NITRITE SENSOR PROTEIN NARX-RELATED"/>
    <property type="match status" value="1"/>
</dbReference>
<dbReference type="InterPro" id="IPR036890">
    <property type="entry name" value="HATPase_C_sf"/>
</dbReference>
<keyword evidence="9" id="KW-1133">Transmembrane helix</keyword>
<keyword evidence="13" id="KW-1185">Reference proteome</keyword>
<evidence type="ECO:0000256" key="8">
    <source>
        <dbReference type="ARBA" id="ARBA00023012"/>
    </source>
</evidence>
<keyword evidence="7" id="KW-0067">ATP-binding</keyword>
<dbReference type="EC" id="2.7.13.3" evidence="2"/>
<dbReference type="AlphaFoldDB" id="A0A4Q7V454"/>
<feature type="transmembrane region" description="Helical" evidence="9">
    <location>
        <begin position="147"/>
        <end position="165"/>
    </location>
</feature>
<feature type="transmembrane region" description="Helical" evidence="9">
    <location>
        <begin position="172"/>
        <end position="189"/>
    </location>
</feature>
<keyword evidence="6 12" id="KW-0418">Kinase</keyword>
<dbReference type="Gene3D" id="1.20.5.1930">
    <property type="match status" value="1"/>
</dbReference>
<dbReference type="InterPro" id="IPR050482">
    <property type="entry name" value="Sensor_HK_TwoCompSys"/>
</dbReference>
<dbReference type="EMBL" id="SHKL01000001">
    <property type="protein sequence ID" value="RZT88261.1"/>
    <property type="molecule type" value="Genomic_DNA"/>
</dbReference>
<evidence type="ECO:0000313" key="12">
    <source>
        <dbReference type="EMBL" id="RZT88261.1"/>
    </source>
</evidence>
<evidence type="ECO:0000256" key="4">
    <source>
        <dbReference type="ARBA" id="ARBA00022679"/>
    </source>
</evidence>
<dbReference type="Pfam" id="PF02518">
    <property type="entry name" value="HATPase_c"/>
    <property type="match status" value="1"/>
</dbReference>
<comment type="caution">
    <text evidence="12">The sequence shown here is derived from an EMBL/GenBank/DDBJ whole genome shotgun (WGS) entry which is preliminary data.</text>
</comment>
<evidence type="ECO:0000256" key="3">
    <source>
        <dbReference type="ARBA" id="ARBA00022553"/>
    </source>
</evidence>
<protein>
    <recommendedName>
        <fullName evidence="2">histidine kinase</fullName>
        <ecNumber evidence="2">2.7.13.3</ecNumber>
    </recommendedName>
</protein>
<dbReference type="Proteomes" id="UP000291591">
    <property type="component" value="Unassembled WGS sequence"/>
</dbReference>
<evidence type="ECO:0000256" key="7">
    <source>
        <dbReference type="ARBA" id="ARBA00022840"/>
    </source>
</evidence>
<proteinExistence type="predicted"/>
<name>A0A4Q7V454_PSEST</name>
<evidence type="ECO:0000256" key="5">
    <source>
        <dbReference type="ARBA" id="ARBA00022741"/>
    </source>
</evidence>
<dbReference type="GO" id="GO:0046983">
    <property type="term" value="F:protein dimerization activity"/>
    <property type="evidence" value="ECO:0007669"/>
    <property type="project" value="InterPro"/>
</dbReference>
<keyword evidence="4" id="KW-0808">Transferase</keyword>
<feature type="domain" description="Histidine kinase/HSP90-like ATPase" evidence="10">
    <location>
        <begin position="362"/>
        <end position="456"/>
    </location>
</feature>
<dbReference type="GO" id="GO:0016020">
    <property type="term" value="C:membrane"/>
    <property type="evidence" value="ECO:0007669"/>
    <property type="project" value="InterPro"/>
</dbReference>
<feature type="domain" description="Signal transduction histidine kinase subgroup 3 dimerisation and phosphoacceptor" evidence="11">
    <location>
        <begin position="244"/>
        <end position="307"/>
    </location>
</feature>
<reference evidence="12 13" key="1">
    <citation type="submission" date="2019-02" db="EMBL/GenBank/DDBJ databases">
        <title>Sequencing the genomes of 1000 actinobacteria strains.</title>
        <authorList>
            <person name="Klenk H.-P."/>
        </authorList>
    </citation>
    <scope>NUCLEOTIDE SEQUENCE [LARGE SCALE GENOMIC DNA]</scope>
    <source>
        <strain evidence="12 13">DSM 45779</strain>
    </source>
</reference>
<dbReference type="PANTHER" id="PTHR24421:SF10">
    <property type="entry name" value="NITRATE_NITRITE SENSOR PROTEIN NARQ"/>
    <property type="match status" value="1"/>
</dbReference>
<dbReference type="Gene3D" id="3.30.565.10">
    <property type="entry name" value="Histidine kinase-like ATPase, C-terminal domain"/>
    <property type="match status" value="1"/>
</dbReference>
<keyword evidence="5" id="KW-0547">Nucleotide-binding</keyword>
<evidence type="ECO:0000256" key="2">
    <source>
        <dbReference type="ARBA" id="ARBA00012438"/>
    </source>
</evidence>
<evidence type="ECO:0000259" key="11">
    <source>
        <dbReference type="Pfam" id="PF07730"/>
    </source>
</evidence>
<organism evidence="12 13">
    <name type="scientific">Pseudonocardia sediminis</name>
    <dbReference type="NCBI Taxonomy" id="1397368"/>
    <lineage>
        <taxon>Bacteria</taxon>
        <taxon>Bacillati</taxon>
        <taxon>Actinomycetota</taxon>
        <taxon>Actinomycetes</taxon>
        <taxon>Pseudonocardiales</taxon>
        <taxon>Pseudonocardiaceae</taxon>
        <taxon>Pseudonocardia</taxon>
    </lineage>
</organism>
<evidence type="ECO:0000256" key="6">
    <source>
        <dbReference type="ARBA" id="ARBA00022777"/>
    </source>
</evidence>
<dbReference type="CDD" id="cd16917">
    <property type="entry name" value="HATPase_UhpB-NarQ-NarX-like"/>
    <property type="match status" value="1"/>
</dbReference>
<accession>A0A4Q7V454</accession>
<keyword evidence="9" id="KW-0472">Membrane</keyword>
<dbReference type="Pfam" id="PF07730">
    <property type="entry name" value="HisKA_3"/>
    <property type="match status" value="1"/>
</dbReference>
<keyword evidence="3" id="KW-0597">Phosphoprotein</keyword>
<sequence>MYYADTVTVVTDSPAPSAPRRAAAGPWRAWLESTGLAAFRPSGARTGGDPSGWPRPGLWPARWVAVLVVGATVLFTGLDVLAAVVGGRTTGAAGPYAGLVLQIVCDLALLFAIRAPLVVSGLMLAAGLAFTGSELVSPGLLVPSPTLTGNPLLPAATATVVFILVQLRGGRAPWLIVGALVVIAVRPWAPALDTIALGLLASAVPALAGRFVEARRQNLADLRERAERSDREQHLLAERARAQERARLASEMHDVVSHRVSLMVLQAGALEVAATDPATREAAAALRGAGVTALDELREVVGVLRAPGPGGGGGARLATSPRVGPEAGAPELDELLESSRAAGLRVRAEGLDGLADLPASVARAVHRVVQEGLTNVHKHAPGSEAAVAVRRGPDVVAVEVRNSAPAAPAPAVTDLAATGTGSGLRGLRERVELLGGTLEHGSSADGGFVVTATVPSSAVPGPVRR</sequence>
<keyword evidence="9" id="KW-0812">Transmembrane</keyword>
<dbReference type="GO" id="GO:0005524">
    <property type="term" value="F:ATP binding"/>
    <property type="evidence" value="ECO:0007669"/>
    <property type="project" value="UniProtKB-KW"/>
</dbReference>
<evidence type="ECO:0000256" key="1">
    <source>
        <dbReference type="ARBA" id="ARBA00000085"/>
    </source>
</evidence>
<dbReference type="SUPFAM" id="SSF55874">
    <property type="entry name" value="ATPase domain of HSP90 chaperone/DNA topoisomerase II/histidine kinase"/>
    <property type="match status" value="1"/>
</dbReference>
<evidence type="ECO:0000313" key="13">
    <source>
        <dbReference type="Proteomes" id="UP000291591"/>
    </source>
</evidence>
<evidence type="ECO:0000259" key="10">
    <source>
        <dbReference type="Pfam" id="PF02518"/>
    </source>
</evidence>
<feature type="transmembrane region" description="Helical" evidence="9">
    <location>
        <begin position="99"/>
        <end position="127"/>
    </location>
</feature>
<feature type="transmembrane region" description="Helical" evidence="9">
    <location>
        <begin position="63"/>
        <end position="87"/>
    </location>
</feature>
<dbReference type="InterPro" id="IPR011712">
    <property type="entry name" value="Sig_transdc_His_kin_sub3_dim/P"/>
</dbReference>
<dbReference type="GO" id="GO:0000155">
    <property type="term" value="F:phosphorelay sensor kinase activity"/>
    <property type="evidence" value="ECO:0007669"/>
    <property type="project" value="InterPro"/>
</dbReference>
<comment type="catalytic activity">
    <reaction evidence="1">
        <text>ATP + protein L-histidine = ADP + protein N-phospho-L-histidine.</text>
        <dbReference type="EC" id="2.7.13.3"/>
    </reaction>
</comment>
<evidence type="ECO:0000256" key="9">
    <source>
        <dbReference type="SAM" id="Phobius"/>
    </source>
</evidence>
<dbReference type="InterPro" id="IPR003594">
    <property type="entry name" value="HATPase_dom"/>
</dbReference>
<keyword evidence="8" id="KW-0902">Two-component regulatory system</keyword>